<evidence type="ECO:0000256" key="5">
    <source>
        <dbReference type="ARBA" id="ARBA00022898"/>
    </source>
</evidence>
<comment type="caution">
    <text evidence="8">The sequence shown here is derived from an EMBL/GenBank/DDBJ whole genome shotgun (WGS) entry which is preliminary data.</text>
</comment>
<dbReference type="GO" id="GO:0030170">
    <property type="term" value="F:pyridoxal phosphate binding"/>
    <property type="evidence" value="ECO:0007669"/>
    <property type="project" value="InterPro"/>
</dbReference>
<dbReference type="Pfam" id="PF00155">
    <property type="entry name" value="Aminotran_1_2"/>
    <property type="match status" value="1"/>
</dbReference>
<evidence type="ECO:0000256" key="4">
    <source>
        <dbReference type="ARBA" id="ARBA00022679"/>
    </source>
</evidence>
<comment type="cofactor">
    <cofactor evidence="1">
        <name>pyridoxal 5'-phosphate</name>
        <dbReference type="ChEBI" id="CHEBI:597326"/>
    </cofactor>
</comment>
<dbReference type="InterPro" id="IPR015421">
    <property type="entry name" value="PyrdxlP-dep_Trfase_major"/>
</dbReference>
<reference evidence="8 9" key="1">
    <citation type="submission" date="2015-11" db="EMBL/GenBank/DDBJ databases">
        <title>Genomic analysis of 38 Legionella species identifies large and diverse effector repertoires.</title>
        <authorList>
            <person name="Burstein D."/>
            <person name="Amaro F."/>
            <person name="Zusman T."/>
            <person name="Lifshitz Z."/>
            <person name="Cohen O."/>
            <person name="Gilbert J.A."/>
            <person name="Pupko T."/>
            <person name="Shuman H.A."/>
            <person name="Segal G."/>
        </authorList>
    </citation>
    <scope>NUCLEOTIDE SEQUENCE [LARGE SCALE GENOMIC DNA]</scope>
    <source>
        <strain evidence="8 9">ATCC 49655</strain>
    </source>
</reference>
<dbReference type="GO" id="GO:0008483">
    <property type="term" value="F:transaminase activity"/>
    <property type="evidence" value="ECO:0007669"/>
    <property type="project" value="UniProtKB-KW"/>
</dbReference>
<gene>
    <name evidence="8" type="primary">aatA_3</name>
    <name evidence="8" type="ORF">Lsha_2903</name>
</gene>
<dbReference type="InterPro" id="IPR015424">
    <property type="entry name" value="PyrdxlP-dep_Trfase"/>
</dbReference>
<keyword evidence="3 8" id="KW-0032">Aminotransferase</keyword>
<dbReference type="GO" id="GO:0006520">
    <property type="term" value="P:amino acid metabolic process"/>
    <property type="evidence" value="ECO:0007669"/>
    <property type="project" value="InterPro"/>
</dbReference>
<dbReference type="RefSeq" id="WP_018577760.1">
    <property type="nucleotide sequence ID" value="NZ_KB892410.1"/>
</dbReference>
<dbReference type="Proteomes" id="UP000054600">
    <property type="component" value="Unassembled WGS sequence"/>
</dbReference>
<accession>A0A0W0YHA6</accession>
<dbReference type="Gene3D" id="3.90.1150.10">
    <property type="entry name" value="Aspartate Aminotransferase, domain 1"/>
    <property type="match status" value="1"/>
</dbReference>
<dbReference type="SUPFAM" id="SSF53383">
    <property type="entry name" value="PLP-dependent transferases"/>
    <property type="match status" value="1"/>
</dbReference>
<keyword evidence="4 8" id="KW-0808">Transferase</keyword>
<sequence length="526" mass="59253">MYTPEGQAADKMDKTMLLNMWVQHLQHHGNHNNLKVIAAGIGKPSLPLNRHIREFLADYWMHHDGSAISYDHPQGNIKARQMMALAMSNWYQTDVSDKNVLFTVGGSGALKAIFSSLQMSNEEPGHFRIVTPFPYYTLYAESTSLLHPVPVMEHSGYRLTAESLKLSIESAYELAQSDGKYPRAFLLCDPNNPLGTVLNKEELEQIAEVLRTFSELYIILDEAYAEMVLDGQHISLLSAAPDLKSRMIVMRSGTKGMSAAGERMAITMAFDPDVMVKLLRYNITNCGHSPISAQLAYAHAMMHFQESDRAAISDFYLPKVEYVHQRIMMMGANLPERNVRPDGTFYVLADLSDLIGEELDSKVHGALGEKHLISGDEEISYSLLFHDFVMISPLSYYGINPAKGLVRITCSESLEELEDLLNRIEKRLSNARIRKNKELHWKLEETLISLAEIGSKVQNSFLNRIPELNHEVSCLVLKLQHQVLGELLSEARNALFEAASVHSSRPNMKILHKNTHMETDDISKSL</sequence>
<evidence type="ECO:0000313" key="9">
    <source>
        <dbReference type="Proteomes" id="UP000054600"/>
    </source>
</evidence>
<dbReference type="OrthoDB" id="9813612at2"/>
<dbReference type="EMBL" id="LNYW01000075">
    <property type="protein sequence ID" value="KTD56215.1"/>
    <property type="molecule type" value="Genomic_DNA"/>
</dbReference>
<dbReference type="eggNOG" id="COG0436">
    <property type="taxonomic scope" value="Bacteria"/>
</dbReference>
<evidence type="ECO:0000256" key="6">
    <source>
        <dbReference type="SAM" id="Coils"/>
    </source>
</evidence>
<dbReference type="STRING" id="1122169.Lsha_2903"/>
<dbReference type="PANTHER" id="PTHR46383">
    <property type="entry name" value="ASPARTATE AMINOTRANSFERASE"/>
    <property type="match status" value="1"/>
</dbReference>
<evidence type="ECO:0000313" key="8">
    <source>
        <dbReference type="EMBL" id="KTD56215.1"/>
    </source>
</evidence>
<evidence type="ECO:0000256" key="1">
    <source>
        <dbReference type="ARBA" id="ARBA00001933"/>
    </source>
</evidence>
<dbReference type="InterPro" id="IPR004839">
    <property type="entry name" value="Aminotransferase_I/II_large"/>
</dbReference>
<evidence type="ECO:0000256" key="2">
    <source>
        <dbReference type="ARBA" id="ARBA00007441"/>
    </source>
</evidence>
<keyword evidence="6" id="KW-0175">Coiled coil</keyword>
<keyword evidence="5" id="KW-0663">Pyridoxal phosphate</keyword>
<evidence type="ECO:0000259" key="7">
    <source>
        <dbReference type="Pfam" id="PF00155"/>
    </source>
</evidence>
<proteinExistence type="inferred from homology"/>
<dbReference type="Gene3D" id="3.40.640.10">
    <property type="entry name" value="Type I PLP-dependent aspartate aminotransferase-like (Major domain)"/>
    <property type="match status" value="1"/>
</dbReference>
<name>A0A0W0YHA6_9GAMM</name>
<dbReference type="AlphaFoldDB" id="A0A0W0YHA6"/>
<evidence type="ECO:0000256" key="3">
    <source>
        <dbReference type="ARBA" id="ARBA00022576"/>
    </source>
</evidence>
<feature type="domain" description="Aminotransferase class I/classII large" evidence="7">
    <location>
        <begin position="56"/>
        <end position="424"/>
    </location>
</feature>
<dbReference type="PATRIC" id="fig|1122169.6.peg.3340"/>
<keyword evidence="9" id="KW-1185">Reference proteome</keyword>
<dbReference type="InterPro" id="IPR015422">
    <property type="entry name" value="PyrdxlP-dep_Trfase_small"/>
</dbReference>
<organism evidence="8 9">
    <name type="scientific">Legionella shakespearei DSM 23087</name>
    <dbReference type="NCBI Taxonomy" id="1122169"/>
    <lineage>
        <taxon>Bacteria</taxon>
        <taxon>Pseudomonadati</taxon>
        <taxon>Pseudomonadota</taxon>
        <taxon>Gammaproteobacteria</taxon>
        <taxon>Legionellales</taxon>
        <taxon>Legionellaceae</taxon>
        <taxon>Legionella</taxon>
    </lineage>
</organism>
<dbReference type="PANTHER" id="PTHR46383:SF1">
    <property type="entry name" value="ASPARTATE AMINOTRANSFERASE"/>
    <property type="match status" value="1"/>
</dbReference>
<dbReference type="CDD" id="cd00609">
    <property type="entry name" value="AAT_like"/>
    <property type="match status" value="1"/>
</dbReference>
<comment type="similarity">
    <text evidence="2">Belongs to the class-I pyridoxal-phosphate-dependent aminotransferase family.</text>
</comment>
<protein>
    <submittedName>
        <fullName evidence="8">Aspartate aminotransferase A</fullName>
    </submittedName>
</protein>
<feature type="coiled-coil region" evidence="6">
    <location>
        <begin position="407"/>
        <end position="434"/>
    </location>
</feature>
<dbReference type="InterPro" id="IPR050596">
    <property type="entry name" value="AspAT/PAT-like"/>
</dbReference>